<evidence type="ECO:0000313" key="1">
    <source>
        <dbReference type="EMBL" id="MTF39391.1"/>
    </source>
</evidence>
<accession>A0A844GWH8</accession>
<dbReference type="EMBL" id="WMIA01000012">
    <property type="protein sequence ID" value="MTF39391.1"/>
    <property type="molecule type" value="Genomic_DNA"/>
</dbReference>
<organism evidence="1 2">
    <name type="scientific">Cyanobacterium aponinum 0216</name>
    <dbReference type="NCBI Taxonomy" id="2676140"/>
    <lineage>
        <taxon>Bacteria</taxon>
        <taxon>Bacillati</taxon>
        <taxon>Cyanobacteriota</taxon>
        <taxon>Cyanophyceae</taxon>
        <taxon>Oscillatoriophycideae</taxon>
        <taxon>Chroococcales</taxon>
        <taxon>Geminocystaceae</taxon>
        <taxon>Cyanobacterium</taxon>
    </lineage>
</organism>
<comment type="caution">
    <text evidence="1">The sequence shown here is derived from an EMBL/GenBank/DDBJ whole genome shotgun (WGS) entry which is preliminary data.</text>
</comment>
<dbReference type="RefSeq" id="WP_155084007.1">
    <property type="nucleotide sequence ID" value="NZ_WMIA01000012.1"/>
</dbReference>
<evidence type="ECO:0000313" key="2">
    <source>
        <dbReference type="Proteomes" id="UP000437131"/>
    </source>
</evidence>
<gene>
    <name evidence="1" type="ORF">GGC33_10695</name>
</gene>
<reference evidence="1 2" key="1">
    <citation type="submission" date="2019-11" db="EMBL/GenBank/DDBJ databases">
        <title>Isolation of a new High Light Tolerant Cyanobacteria.</title>
        <authorList>
            <person name="Dobson Z."/>
            <person name="Vaughn N."/>
            <person name="Vaughn M."/>
            <person name="Fromme P."/>
            <person name="Mazor Y."/>
        </authorList>
    </citation>
    <scope>NUCLEOTIDE SEQUENCE [LARGE SCALE GENOMIC DNA]</scope>
    <source>
        <strain evidence="1 2">0216</strain>
    </source>
</reference>
<proteinExistence type="predicted"/>
<dbReference type="AlphaFoldDB" id="A0A844GWH8"/>
<dbReference type="Proteomes" id="UP000437131">
    <property type="component" value="Unassembled WGS sequence"/>
</dbReference>
<sequence length="130" mass="14655">MIEGYTDFPDEDELMQEEGEVVYSLCWDSGTPGAGADCELIYSWKGQYVVCLSYDVNRPAYPSLIEAIMGAELNFVNDATTEIESTQLSSEQIIPLLAIDINSDLHELTINRDDWEVDKQGNFTRIVYDS</sequence>
<protein>
    <submittedName>
        <fullName evidence="1">Uncharacterized protein</fullName>
    </submittedName>
</protein>
<name>A0A844GWH8_9CHRO</name>